<reference evidence="3 4" key="1">
    <citation type="submission" date="2020-05" db="EMBL/GenBank/DDBJ databases">
        <title>Complete genome sequence of Deefgea sp. D17.</title>
        <authorList>
            <person name="Bae J.-W."/>
            <person name="Han J.E."/>
        </authorList>
    </citation>
    <scope>NUCLEOTIDE SEQUENCE [LARGE SCALE GENOMIC DNA]</scope>
    <source>
        <strain evidence="3 4">D17</strain>
    </source>
</reference>
<protein>
    <submittedName>
        <fullName evidence="3">Glycosyltransferase family 1 protein</fullName>
    </submittedName>
</protein>
<dbReference type="EMBL" id="CP054143">
    <property type="protein sequence ID" value="QKJ67237.1"/>
    <property type="molecule type" value="Genomic_DNA"/>
</dbReference>
<evidence type="ECO:0000313" key="4">
    <source>
        <dbReference type="Proteomes" id="UP000504844"/>
    </source>
</evidence>
<gene>
    <name evidence="3" type="ORF">HQN60_11285</name>
</gene>
<dbReference type="InterPro" id="IPR050194">
    <property type="entry name" value="Glycosyltransferase_grp1"/>
</dbReference>
<dbReference type="CDD" id="cd03814">
    <property type="entry name" value="GT4-like"/>
    <property type="match status" value="1"/>
</dbReference>
<dbReference type="RefSeq" id="WP_173533740.1">
    <property type="nucleotide sequence ID" value="NZ_CP054143.1"/>
</dbReference>
<accession>A0A6M8SZN9</accession>
<dbReference type="Gene3D" id="3.40.50.2000">
    <property type="entry name" value="Glycogen Phosphorylase B"/>
    <property type="match status" value="2"/>
</dbReference>
<evidence type="ECO:0000259" key="1">
    <source>
        <dbReference type="Pfam" id="PF00534"/>
    </source>
</evidence>
<dbReference type="Pfam" id="PF00534">
    <property type="entry name" value="Glycos_transf_1"/>
    <property type="match status" value="1"/>
</dbReference>
<sequence>MKILIVTDAWEPQVNGVVRTLKQTTAELKKMGHTVELLTPLEFKTIPCPTYPDIRLSILPGRKVNQRIRDFAPDAIHIATEGPLGMAARAYSLKHQLPYTTAYHSRFPEYVQLRFGIPLSVTYAWLRRFHNTAQAVMAPTQVVVKDLTERGIKNVVMWSRGVDLEVFKPGRRDKLHSRTPIFVYVGRVAVEKNVEAFLELDLPGSKWVVGDGPAAAGLKSKFGEQKNIHWLGVLNQAELAEVYSSADVFVFPSKTDTFGLVLLEAMACGCPVAAYPVTGPIDVIGSDGPGALNENLHEACIAALRIDRNEVRRFAERYSWAAASRQFLSHLHPFTPTAQEELRLIEQGAIGE</sequence>
<dbReference type="PANTHER" id="PTHR45947">
    <property type="entry name" value="SULFOQUINOVOSYL TRANSFERASE SQD2"/>
    <property type="match status" value="1"/>
</dbReference>
<proteinExistence type="predicted"/>
<dbReference type="PANTHER" id="PTHR45947:SF3">
    <property type="entry name" value="SULFOQUINOVOSYL TRANSFERASE SQD2"/>
    <property type="match status" value="1"/>
</dbReference>
<organism evidence="3 4">
    <name type="scientific">Deefgea piscis</name>
    <dbReference type="NCBI Taxonomy" id="2739061"/>
    <lineage>
        <taxon>Bacteria</taxon>
        <taxon>Pseudomonadati</taxon>
        <taxon>Pseudomonadota</taxon>
        <taxon>Betaproteobacteria</taxon>
        <taxon>Neisseriales</taxon>
        <taxon>Chitinibacteraceae</taxon>
        <taxon>Deefgea</taxon>
    </lineage>
</organism>
<feature type="domain" description="Glycosyltransferase subfamily 4-like N-terminal" evidence="2">
    <location>
        <begin position="14"/>
        <end position="165"/>
    </location>
</feature>
<dbReference type="Proteomes" id="UP000504844">
    <property type="component" value="Chromosome"/>
</dbReference>
<dbReference type="KEGG" id="dee:HQN60_11285"/>
<dbReference type="AlphaFoldDB" id="A0A6M8SZN9"/>
<evidence type="ECO:0000313" key="3">
    <source>
        <dbReference type="EMBL" id="QKJ67237.1"/>
    </source>
</evidence>
<name>A0A6M8SZN9_9NEIS</name>
<keyword evidence="4" id="KW-1185">Reference proteome</keyword>
<keyword evidence="3" id="KW-0808">Transferase</keyword>
<dbReference type="InterPro" id="IPR001296">
    <property type="entry name" value="Glyco_trans_1"/>
</dbReference>
<evidence type="ECO:0000259" key="2">
    <source>
        <dbReference type="Pfam" id="PF13439"/>
    </source>
</evidence>
<dbReference type="InterPro" id="IPR028098">
    <property type="entry name" value="Glyco_trans_4-like_N"/>
</dbReference>
<dbReference type="GO" id="GO:0016757">
    <property type="term" value="F:glycosyltransferase activity"/>
    <property type="evidence" value="ECO:0007669"/>
    <property type="project" value="InterPro"/>
</dbReference>
<feature type="domain" description="Glycosyl transferase family 1" evidence="1">
    <location>
        <begin position="177"/>
        <end position="295"/>
    </location>
</feature>
<dbReference type="Pfam" id="PF13439">
    <property type="entry name" value="Glyco_transf_4"/>
    <property type="match status" value="1"/>
</dbReference>
<dbReference type="SUPFAM" id="SSF53756">
    <property type="entry name" value="UDP-Glycosyltransferase/glycogen phosphorylase"/>
    <property type="match status" value="1"/>
</dbReference>